<keyword evidence="4 9" id="KW-0812">Transmembrane</keyword>
<feature type="transmembrane region" description="Helical" evidence="9">
    <location>
        <begin position="285"/>
        <end position="307"/>
    </location>
</feature>
<feature type="domain" description="Major facilitator superfamily (MFS) profile" evidence="10">
    <location>
        <begin position="49"/>
        <end position="473"/>
    </location>
</feature>
<dbReference type="EMBL" id="JAWSTH010000001">
    <property type="protein sequence ID" value="MDW5592851.1"/>
    <property type="molecule type" value="Genomic_DNA"/>
</dbReference>
<keyword evidence="6 9" id="KW-0472">Membrane</keyword>
<feature type="region of interest" description="Disordered" evidence="8">
    <location>
        <begin position="1"/>
        <end position="34"/>
    </location>
</feature>
<keyword evidence="12" id="KW-1185">Reference proteome</keyword>
<evidence type="ECO:0000256" key="4">
    <source>
        <dbReference type="ARBA" id="ARBA00022692"/>
    </source>
</evidence>
<evidence type="ECO:0000256" key="7">
    <source>
        <dbReference type="RuleBase" id="RU003346"/>
    </source>
</evidence>
<evidence type="ECO:0000313" key="12">
    <source>
        <dbReference type="Proteomes" id="UP001284601"/>
    </source>
</evidence>
<dbReference type="Proteomes" id="UP001284601">
    <property type="component" value="Unassembled WGS sequence"/>
</dbReference>
<evidence type="ECO:0000259" key="10">
    <source>
        <dbReference type="PROSITE" id="PS50850"/>
    </source>
</evidence>
<dbReference type="RefSeq" id="WP_318595206.1">
    <property type="nucleotide sequence ID" value="NZ_JAWSTH010000001.1"/>
</dbReference>
<name>A0ABU4HHR2_9ACTN</name>
<feature type="transmembrane region" description="Helical" evidence="9">
    <location>
        <begin position="140"/>
        <end position="161"/>
    </location>
</feature>
<dbReference type="PRINTS" id="PR00171">
    <property type="entry name" value="SUGRTRNSPORT"/>
</dbReference>
<keyword evidence="3 7" id="KW-0813">Transport</keyword>
<evidence type="ECO:0000256" key="1">
    <source>
        <dbReference type="ARBA" id="ARBA00004651"/>
    </source>
</evidence>
<sequence>MSQRRPADYARARTRPSGGGMDDEERAMTSSKPEAEEHRLGFQAHVWLTAAVAAMGGILFGYDTGMISGAQLFIEREFDLSSGEIGVVVSAVTAGALVGALFSSWLTTRLSRRGIVKLAAVVFIVGAVLAAVAQSVEVLIGARFVIGLAVGFASTVVPLYISEVVPTARRGSMVALFQLAITAGILLAYIVNAATAEEWRIVFALAAVPATLLFLGMLVLPNSPRWLVMRGDVDGARAVLHELRDPEAPETEEELQEIVTAVEEDRRRPHESIGAALTSPLARMILVVGIGLGIFQQITGINTIIYYAPTILKEVDFGDSASTLTTAGIGTLNFVATILALLFVDRIGRRKILIGGMIGMAGTMALIAIAFAVDDFSGIWRWVTVFCLFGFIACFAVSWGWGFWVMASEIYPLFIRGQAISIGNSVQWGANFAISLLFPILLTAWGGAPVFGMLAGFGVLALWFTWKLVPETRGKTLEEIEEEWRRRAGVEATA</sequence>
<evidence type="ECO:0000256" key="9">
    <source>
        <dbReference type="SAM" id="Phobius"/>
    </source>
</evidence>
<feature type="transmembrane region" description="Helical" evidence="9">
    <location>
        <begin position="40"/>
        <end position="62"/>
    </location>
</feature>
<feature type="transmembrane region" description="Helical" evidence="9">
    <location>
        <begin position="114"/>
        <end position="134"/>
    </location>
</feature>
<evidence type="ECO:0000256" key="3">
    <source>
        <dbReference type="ARBA" id="ARBA00022448"/>
    </source>
</evidence>
<dbReference type="InterPro" id="IPR003663">
    <property type="entry name" value="Sugar/inositol_transpt"/>
</dbReference>
<accession>A0ABU4HHR2</accession>
<dbReference type="PROSITE" id="PS00216">
    <property type="entry name" value="SUGAR_TRANSPORT_1"/>
    <property type="match status" value="1"/>
</dbReference>
<gene>
    <name evidence="11" type="ORF">R7226_00780</name>
</gene>
<dbReference type="InterPro" id="IPR050814">
    <property type="entry name" value="Myo-inositol_Transporter"/>
</dbReference>
<feature type="transmembrane region" description="Helical" evidence="9">
    <location>
        <begin position="173"/>
        <end position="195"/>
    </location>
</feature>
<reference evidence="12" key="1">
    <citation type="submission" date="2023-07" db="EMBL/GenBank/DDBJ databases">
        <title>Conexibacter stalactiti sp. nov., isolated from stalactites in a lava cave and emended description of the genus Conexibacter.</title>
        <authorList>
            <person name="Lee S.D."/>
        </authorList>
    </citation>
    <scope>NUCLEOTIDE SEQUENCE [LARGE SCALE GENOMIC DNA]</scope>
    <source>
        <strain evidence="12">KCTC 39840</strain>
    </source>
</reference>
<feature type="transmembrane region" description="Helical" evidence="9">
    <location>
        <begin position="82"/>
        <end position="102"/>
    </location>
</feature>
<dbReference type="InterPro" id="IPR005828">
    <property type="entry name" value="MFS_sugar_transport-like"/>
</dbReference>
<organism evidence="11 12">
    <name type="scientific">Conexibacter stalactiti</name>
    <dbReference type="NCBI Taxonomy" id="1940611"/>
    <lineage>
        <taxon>Bacteria</taxon>
        <taxon>Bacillati</taxon>
        <taxon>Actinomycetota</taxon>
        <taxon>Thermoleophilia</taxon>
        <taxon>Solirubrobacterales</taxon>
        <taxon>Conexibacteraceae</taxon>
        <taxon>Conexibacter</taxon>
    </lineage>
</organism>
<dbReference type="Gene3D" id="1.20.1250.20">
    <property type="entry name" value="MFS general substrate transporter like domains"/>
    <property type="match status" value="1"/>
</dbReference>
<evidence type="ECO:0000256" key="5">
    <source>
        <dbReference type="ARBA" id="ARBA00022989"/>
    </source>
</evidence>
<comment type="subcellular location">
    <subcellularLocation>
        <location evidence="1">Cell membrane</location>
        <topology evidence="1">Multi-pass membrane protein</topology>
    </subcellularLocation>
</comment>
<protein>
    <submittedName>
        <fullName evidence="11">Sugar porter family MFS transporter</fullName>
    </submittedName>
</protein>
<feature type="transmembrane region" description="Helical" evidence="9">
    <location>
        <begin position="201"/>
        <end position="220"/>
    </location>
</feature>
<dbReference type="PROSITE" id="PS00217">
    <property type="entry name" value="SUGAR_TRANSPORT_2"/>
    <property type="match status" value="1"/>
</dbReference>
<proteinExistence type="inferred from homology"/>
<feature type="transmembrane region" description="Helical" evidence="9">
    <location>
        <begin position="352"/>
        <end position="373"/>
    </location>
</feature>
<feature type="transmembrane region" description="Helical" evidence="9">
    <location>
        <begin position="379"/>
        <end position="407"/>
    </location>
</feature>
<evidence type="ECO:0000256" key="8">
    <source>
        <dbReference type="SAM" id="MobiDB-lite"/>
    </source>
</evidence>
<feature type="transmembrane region" description="Helical" evidence="9">
    <location>
        <begin position="327"/>
        <end position="345"/>
    </location>
</feature>
<dbReference type="PANTHER" id="PTHR48020">
    <property type="entry name" value="PROTON MYO-INOSITOL COTRANSPORTER"/>
    <property type="match status" value="1"/>
</dbReference>
<dbReference type="SUPFAM" id="SSF103473">
    <property type="entry name" value="MFS general substrate transporter"/>
    <property type="match status" value="1"/>
</dbReference>
<feature type="transmembrane region" description="Helical" evidence="9">
    <location>
        <begin position="451"/>
        <end position="469"/>
    </location>
</feature>
<comment type="caution">
    <text evidence="11">The sequence shown here is derived from an EMBL/GenBank/DDBJ whole genome shotgun (WGS) entry which is preliminary data.</text>
</comment>
<dbReference type="PROSITE" id="PS50850">
    <property type="entry name" value="MFS"/>
    <property type="match status" value="1"/>
</dbReference>
<comment type="similarity">
    <text evidence="2 7">Belongs to the major facilitator superfamily. Sugar transporter (TC 2.A.1.1) family.</text>
</comment>
<keyword evidence="5 9" id="KW-1133">Transmembrane helix</keyword>
<evidence type="ECO:0000256" key="2">
    <source>
        <dbReference type="ARBA" id="ARBA00010992"/>
    </source>
</evidence>
<dbReference type="PANTHER" id="PTHR48020:SF12">
    <property type="entry name" value="PROTON MYO-INOSITOL COTRANSPORTER"/>
    <property type="match status" value="1"/>
</dbReference>
<dbReference type="InterPro" id="IPR036259">
    <property type="entry name" value="MFS_trans_sf"/>
</dbReference>
<evidence type="ECO:0000313" key="11">
    <source>
        <dbReference type="EMBL" id="MDW5592851.1"/>
    </source>
</evidence>
<dbReference type="InterPro" id="IPR005829">
    <property type="entry name" value="Sugar_transporter_CS"/>
</dbReference>
<dbReference type="InterPro" id="IPR020846">
    <property type="entry name" value="MFS_dom"/>
</dbReference>
<dbReference type="Pfam" id="PF00083">
    <property type="entry name" value="Sugar_tr"/>
    <property type="match status" value="1"/>
</dbReference>
<dbReference type="NCBIfam" id="TIGR00879">
    <property type="entry name" value="SP"/>
    <property type="match status" value="1"/>
</dbReference>
<feature type="compositionally biased region" description="Basic and acidic residues" evidence="8">
    <location>
        <begin position="1"/>
        <end position="11"/>
    </location>
</feature>
<evidence type="ECO:0000256" key="6">
    <source>
        <dbReference type="ARBA" id="ARBA00023136"/>
    </source>
</evidence>